<dbReference type="EMBL" id="JAMKPW020000006">
    <property type="protein sequence ID" value="KAK8217151.1"/>
    <property type="molecule type" value="Genomic_DNA"/>
</dbReference>
<protein>
    <submittedName>
        <fullName evidence="1">Uncharacterized protein</fullName>
    </submittedName>
</protein>
<evidence type="ECO:0000313" key="2">
    <source>
        <dbReference type="Proteomes" id="UP001320706"/>
    </source>
</evidence>
<proteinExistence type="predicted"/>
<accession>A0ACC3SKM9</accession>
<dbReference type="Proteomes" id="UP001320706">
    <property type="component" value="Unassembled WGS sequence"/>
</dbReference>
<name>A0ACC3SKM9_9PEZI</name>
<organism evidence="1 2">
    <name type="scientific">Zalaria obscura</name>
    <dbReference type="NCBI Taxonomy" id="2024903"/>
    <lineage>
        <taxon>Eukaryota</taxon>
        <taxon>Fungi</taxon>
        <taxon>Dikarya</taxon>
        <taxon>Ascomycota</taxon>
        <taxon>Pezizomycotina</taxon>
        <taxon>Dothideomycetes</taxon>
        <taxon>Dothideomycetidae</taxon>
        <taxon>Dothideales</taxon>
        <taxon>Zalariaceae</taxon>
        <taxon>Zalaria</taxon>
    </lineage>
</organism>
<evidence type="ECO:0000313" key="1">
    <source>
        <dbReference type="EMBL" id="KAK8217151.1"/>
    </source>
</evidence>
<comment type="caution">
    <text evidence="1">The sequence shown here is derived from an EMBL/GenBank/DDBJ whole genome shotgun (WGS) entry which is preliminary data.</text>
</comment>
<sequence>MYLPLKVGRLALGNCLIQLPNIGNSIQCEPSTFAPWISPEVSGVSLDAAGLVALADFTTIARRTALTGTSTFLDAFVLCPGLHRQQNAPELNGGEYPTCAAMTTGYVFRVENPATVLYLQKVGRTGQLTTLSVRDIRQTETFWSRTLSLLHTTHRAALLTTVPYFGAICLTLWTLVLLVLTADWWGLTVIVILIFSRFCNIIVIRRRSITGWKGASEPGVQGDLLILLSQDRWIRLRGTVDDLKAVTSGQWLREPTFFEGSVAALATVLVYLDAALASNTYQLGKILLLVLLISSAGLLAITNEKTEVLQMHGKLIQVDGKRKKYDRRLTMAEELIRETGRQDWAVRLGMIVPKRDEKVDKKDEGPVPKQDEKVDMQDEGPVIM</sequence>
<gene>
    <name evidence="1" type="ORF">M8818_001403</name>
</gene>
<keyword evidence="2" id="KW-1185">Reference proteome</keyword>
<reference evidence="1" key="1">
    <citation type="submission" date="2024-02" db="EMBL/GenBank/DDBJ databases">
        <title>Metagenome Assembled Genome of Zalaria obscura JY119.</title>
        <authorList>
            <person name="Vighnesh L."/>
            <person name="Jagadeeshwari U."/>
            <person name="Venkata Ramana C."/>
            <person name="Sasikala C."/>
        </authorList>
    </citation>
    <scope>NUCLEOTIDE SEQUENCE</scope>
    <source>
        <strain evidence="1">JY119</strain>
    </source>
</reference>